<reference evidence="2" key="1">
    <citation type="submission" date="2022-03" db="EMBL/GenBank/DDBJ databases">
        <title>Draft genome sequence of Aduncisulcus paluster, a free-living microaerophilic Fornicata.</title>
        <authorList>
            <person name="Yuyama I."/>
            <person name="Kume K."/>
            <person name="Tamura T."/>
            <person name="Inagaki Y."/>
            <person name="Hashimoto T."/>
        </authorList>
    </citation>
    <scope>NUCLEOTIDE SEQUENCE</scope>
    <source>
        <strain evidence="2">NY0171</strain>
    </source>
</reference>
<dbReference type="PROSITE" id="PS50878">
    <property type="entry name" value="RT_POL"/>
    <property type="match status" value="1"/>
</dbReference>
<dbReference type="InterPro" id="IPR043502">
    <property type="entry name" value="DNA/RNA_pol_sf"/>
</dbReference>
<keyword evidence="3" id="KW-1185">Reference proteome</keyword>
<dbReference type="InterPro" id="IPR000477">
    <property type="entry name" value="RT_dom"/>
</dbReference>
<sequence length="197" mass="22675">CGSKCLLYLDDILVFGKTEEEFCENLKQVCERLCKYNLIMNYRKCKIGVKKVTYLGFTIDAEGRRITEKRLEALKMMKPPSSKKEVQKLIGGLNFVREFIPDYSRRMEPISRLLKEELTHWTDVQQNAWEDIIKALEERIVLAHPKANAKVIVRTDASTTGMGGVLIQEVAGKEEIVSLFAKKFTPAEKKWSTIEQE</sequence>
<protein>
    <submittedName>
        <fullName evidence="2">DDE-type integrase/transposase/recombinase</fullName>
    </submittedName>
</protein>
<feature type="non-terminal residue" evidence="2">
    <location>
        <position position="197"/>
    </location>
</feature>
<dbReference type="EMBL" id="BQXS01002863">
    <property type="protein sequence ID" value="GKT33305.1"/>
    <property type="molecule type" value="Genomic_DNA"/>
</dbReference>
<evidence type="ECO:0000313" key="2">
    <source>
        <dbReference type="EMBL" id="GKT33305.1"/>
    </source>
</evidence>
<dbReference type="InterPro" id="IPR043128">
    <property type="entry name" value="Rev_trsase/Diguanyl_cyclase"/>
</dbReference>
<name>A0ABQ5KLC2_9EUKA</name>
<accession>A0ABQ5KLC2</accession>
<gene>
    <name evidence="2" type="ORF">ADUPG1_002446</name>
</gene>
<evidence type="ECO:0000259" key="1">
    <source>
        <dbReference type="PROSITE" id="PS50878"/>
    </source>
</evidence>
<dbReference type="Pfam" id="PF17919">
    <property type="entry name" value="RT_RNaseH_2"/>
    <property type="match status" value="1"/>
</dbReference>
<dbReference type="Proteomes" id="UP001057375">
    <property type="component" value="Unassembled WGS sequence"/>
</dbReference>
<comment type="caution">
    <text evidence="2">The sequence shown here is derived from an EMBL/GenBank/DDBJ whole genome shotgun (WGS) entry which is preliminary data.</text>
</comment>
<dbReference type="InterPro" id="IPR051320">
    <property type="entry name" value="Viral_Replic_Matur_Polypro"/>
</dbReference>
<evidence type="ECO:0000313" key="3">
    <source>
        <dbReference type="Proteomes" id="UP001057375"/>
    </source>
</evidence>
<dbReference type="PANTHER" id="PTHR33064">
    <property type="entry name" value="POL PROTEIN"/>
    <property type="match status" value="1"/>
</dbReference>
<dbReference type="PANTHER" id="PTHR33064:SF37">
    <property type="entry name" value="RIBONUCLEASE H"/>
    <property type="match status" value="1"/>
</dbReference>
<organism evidence="2 3">
    <name type="scientific">Aduncisulcus paluster</name>
    <dbReference type="NCBI Taxonomy" id="2918883"/>
    <lineage>
        <taxon>Eukaryota</taxon>
        <taxon>Metamonada</taxon>
        <taxon>Carpediemonas-like organisms</taxon>
        <taxon>Aduncisulcus</taxon>
    </lineage>
</organism>
<proteinExistence type="predicted"/>
<feature type="non-terminal residue" evidence="2">
    <location>
        <position position="1"/>
    </location>
</feature>
<dbReference type="InterPro" id="IPR041577">
    <property type="entry name" value="RT_RNaseH_2"/>
</dbReference>
<dbReference type="SUPFAM" id="SSF56672">
    <property type="entry name" value="DNA/RNA polymerases"/>
    <property type="match status" value="1"/>
</dbReference>
<dbReference type="Gene3D" id="3.30.70.270">
    <property type="match status" value="2"/>
</dbReference>
<feature type="domain" description="Reverse transcriptase" evidence="1">
    <location>
        <begin position="1"/>
        <end position="59"/>
    </location>
</feature>
<dbReference type="Pfam" id="PF00078">
    <property type="entry name" value="RVT_1"/>
    <property type="match status" value="1"/>
</dbReference>